<evidence type="ECO:0000313" key="4">
    <source>
        <dbReference type="Proteomes" id="UP001530293"/>
    </source>
</evidence>
<evidence type="ECO:0000313" key="3">
    <source>
        <dbReference type="EMBL" id="KAL3757859.1"/>
    </source>
</evidence>
<organism evidence="3 4">
    <name type="scientific">Discostella pseudostelligera</name>
    <dbReference type="NCBI Taxonomy" id="259834"/>
    <lineage>
        <taxon>Eukaryota</taxon>
        <taxon>Sar</taxon>
        <taxon>Stramenopiles</taxon>
        <taxon>Ochrophyta</taxon>
        <taxon>Bacillariophyta</taxon>
        <taxon>Coscinodiscophyceae</taxon>
        <taxon>Thalassiosirophycidae</taxon>
        <taxon>Stephanodiscales</taxon>
        <taxon>Stephanodiscaceae</taxon>
        <taxon>Discostella</taxon>
    </lineage>
</organism>
<feature type="compositionally biased region" description="Basic and acidic residues" evidence="1">
    <location>
        <begin position="178"/>
        <end position="230"/>
    </location>
</feature>
<feature type="compositionally biased region" description="Polar residues" evidence="1">
    <location>
        <begin position="309"/>
        <end position="319"/>
    </location>
</feature>
<feature type="compositionally biased region" description="Basic and acidic residues" evidence="1">
    <location>
        <begin position="110"/>
        <end position="121"/>
    </location>
</feature>
<name>A0ABD3M565_9STRA</name>
<evidence type="ECO:0000256" key="1">
    <source>
        <dbReference type="SAM" id="MobiDB-lite"/>
    </source>
</evidence>
<keyword evidence="4" id="KW-1185">Reference proteome</keyword>
<gene>
    <name evidence="3" type="ORF">ACHAWU_002779</name>
</gene>
<feature type="compositionally biased region" description="Pro residues" evidence="1">
    <location>
        <begin position="293"/>
        <end position="307"/>
    </location>
</feature>
<proteinExistence type="predicted"/>
<feature type="region of interest" description="Disordered" evidence="1">
    <location>
        <begin position="85"/>
        <end position="319"/>
    </location>
</feature>
<sequence>MKITLLITTVVGAIIIDSSHGNNFSSSSPPLFSRWRRRSRISVRQMMTISSVNCNDNYLPASISGASSSSILSSYSSSIRKRVMTCARGGGGGGMDDDGDAQHQQRRQRRDGDGDRDDRPAPRRSSPPYNRYDDRDEREYRSRPRPRGEDARGPPSRSERRAAAGGGGGPRPSQQQGGRERRDNRFDTRMGDVDDDRSSQWDRKERSSSSSRGGDRRDYIDERDRRDRNPSRSHRPNNTGDVKVNRGDSTTVAKRKSWFTSSKKDTAKAPPSDGVKIEDRRGVDAWDNNVSSFPPPPPPPPFPPPPLTDESSLSNMDINPAQTDRVPIHYMFPTADTAATERQISDIQMNDDEINMEKSAMGEEDAMDVPFLDVAEEFVDRDRGRSRRRIRDDDEDVDDELQYRRASPRRDAVTIFMSTRRGAMKVRVGSMIVGAAIGGFIGKSLTNDPITMAVVMSSLLLVTGFLRNDYGELSRALGLAFVLTLGRTSSVRKDYPTLPHLKAMIRQSPRKPFPPVEDGVSPWRYEPIYRDDPDFKMTYALLAMSCVGSFCGGNVPIIPAWIGGIVGAVVFASMTMGDNARGDLGRTMGMRLVGLIQLVLAINSELRILGKAATVGGLIFDKVMIMDRKHRIKDKIVAICKWGYDKVSKTAEQVKEDLQDERPFSQSMPPASTIT</sequence>
<dbReference type="EMBL" id="JALLBG020000247">
    <property type="protein sequence ID" value="KAL3757859.1"/>
    <property type="molecule type" value="Genomic_DNA"/>
</dbReference>
<feature type="region of interest" description="Disordered" evidence="1">
    <location>
        <begin position="655"/>
        <end position="675"/>
    </location>
</feature>
<feature type="compositionally biased region" description="Basic and acidic residues" evidence="1">
    <location>
        <begin position="131"/>
        <end position="162"/>
    </location>
</feature>
<reference evidence="3 4" key="1">
    <citation type="submission" date="2024-10" db="EMBL/GenBank/DDBJ databases">
        <title>Updated reference genomes for cyclostephanoid diatoms.</title>
        <authorList>
            <person name="Roberts W.R."/>
            <person name="Alverson A.J."/>
        </authorList>
    </citation>
    <scope>NUCLEOTIDE SEQUENCE [LARGE SCALE GENOMIC DNA]</scope>
    <source>
        <strain evidence="3 4">AJA232-27</strain>
    </source>
</reference>
<feature type="compositionally biased region" description="Basic and acidic residues" evidence="1">
    <location>
        <begin position="275"/>
        <end position="284"/>
    </location>
</feature>
<protein>
    <submittedName>
        <fullName evidence="3">Uncharacterized protein</fullName>
    </submittedName>
</protein>
<comment type="caution">
    <text evidence="3">The sequence shown here is derived from an EMBL/GenBank/DDBJ whole genome shotgun (WGS) entry which is preliminary data.</text>
</comment>
<dbReference type="Proteomes" id="UP001530293">
    <property type="component" value="Unassembled WGS sequence"/>
</dbReference>
<accession>A0ABD3M565</accession>
<feature type="compositionally biased region" description="Polar residues" evidence="1">
    <location>
        <begin position="664"/>
        <end position="675"/>
    </location>
</feature>
<feature type="signal peptide" evidence="2">
    <location>
        <begin position="1"/>
        <end position="21"/>
    </location>
</feature>
<dbReference type="AlphaFoldDB" id="A0ABD3M565"/>
<feature type="chain" id="PRO_5044873489" evidence="2">
    <location>
        <begin position="22"/>
        <end position="675"/>
    </location>
</feature>
<keyword evidence="2" id="KW-0732">Signal</keyword>
<evidence type="ECO:0000256" key="2">
    <source>
        <dbReference type="SAM" id="SignalP"/>
    </source>
</evidence>